<dbReference type="EMBL" id="BAAANW010000032">
    <property type="protein sequence ID" value="GAA1579362.1"/>
    <property type="molecule type" value="Genomic_DNA"/>
</dbReference>
<proteinExistence type="predicted"/>
<evidence type="ECO:0000313" key="2">
    <source>
        <dbReference type="Proteomes" id="UP001500350"/>
    </source>
</evidence>
<accession>A0ABN2DN07</accession>
<comment type="caution">
    <text evidence="1">The sequence shown here is derived from an EMBL/GenBank/DDBJ whole genome shotgun (WGS) entry which is preliminary data.</text>
</comment>
<keyword evidence="2" id="KW-1185">Reference proteome</keyword>
<sequence length="146" mass="15617">MSKRLPIKAATMRKLFLNSGGRCAVEGCPTPLLDPAGGWGGTVAHIVGAEKDGPRGDSDLSAEARRGYDNLILCCAYHGRTIDDPHSGEKSYPVEHLRKMKERHESRVNEAVNQAIEGEKAGAQMAPQALDVSPNRLITNEGVAVG</sequence>
<protein>
    <recommendedName>
        <fullName evidence="3">HNH endonuclease</fullName>
    </recommendedName>
</protein>
<name>A0ABN2DN07_9MICO</name>
<gene>
    <name evidence="1" type="ORF">GCM10009763_28190</name>
</gene>
<dbReference type="Proteomes" id="UP001500350">
    <property type="component" value="Unassembled WGS sequence"/>
</dbReference>
<evidence type="ECO:0000313" key="1">
    <source>
        <dbReference type="EMBL" id="GAA1579362.1"/>
    </source>
</evidence>
<organism evidence="1 2">
    <name type="scientific">Dermacoccus profundi</name>
    <dbReference type="NCBI Taxonomy" id="322602"/>
    <lineage>
        <taxon>Bacteria</taxon>
        <taxon>Bacillati</taxon>
        <taxon>Actinomycetota</taxon>
        <taxon>Actinomycetes</taxon>
        <taxon>Micrococcales</taxon>
        <taxon>Dermacoccaceae</taxon>
        <taxon>Dermacoccus</taxon>
    </lineage>
</organism>
<reference evidence="1 2" key="1">
    <citation type="journal article" date="2019" name="Int. J. Syst. Evol. Microbiol.">
        <title>The Global Catalogue of Microorganisms (GCM) 10K type strain sequencing project: providing services to taxonomists for standard genome sequencing and annotation.</title>
        <authorList>
            <consortium name="The Broad Institute Genomics Platform"/>
            <consortium name="The Broad Institute Genome Sequencing Center for Infectious Disease"/>
            <person name="Wu L."/>
            <person name="Ma J."/>
        </authorList>
    </citation>
    <scope>NUCLEOTIDE SEQUENCE [LARGE SCALE GENOMIC DNA]</scope>
    <source>
        <strain evidence="1 2">JCM 14589</strain>
    </source>
</reference>
<evidence type="ECO:0008006" key="3">
    <source>
        <dbReference type="Google" id="ProtNLM"/>
    </source>
</evidence>